<dbReference type="InterPro" id="IPR050302">
    <property type="entry name" value="Rab_GAP_TBC_domain"/>
</dbReference>
<dbReference type="SMART" id="SM00164">
    <property type="entry name" value="TBC"/>
    <property type="match status" value="1"/>
</dbReference>
<gene>
    <name evidence="3" type="primary">BUB2</name>
    <name evidence="3" type="ORF">FOL47_008514</name>
</gene>
<feature type="compositionally biased region" description="Polar residues" evidence="1">
    <location>
        <begin position="676"/>
        <end position="690"/>
    </location>
</feature>
<dbReference type="GO" id="GO:0031267">
    <property type="term" value="F:small GTPase binding"/>
    <property type="evidence" value="ECO:0007669"/>
    <property type="project" value="TreeGrafter"/>
</dbReference>
<comment type="caution">
    <text evidence="3">The sequence shown here is derived from an EMBL/GenBank/DDBJ whole genome shotgun (WGS) entry which is preliminary data.</text>
</comment>
<evidence type="ECO:0000259" key="2">
    <source>
        <dbReference type="PROSITE" id="PS50086"/>
    </source>
</evidence>
<evidence type="ECO:0000313" key="3">
    <source>
        <dbReference type="EMBL" id="KAF4674925.1"/>
    </source>
</evidence>
<dbReference type="InterPro" id="IPR035969">
    <property type="entry name" value="Rab-GAP_TBC_sf"/>
</dbReference>
<dbReference type="EMBL" id="JAAPAO010000055">
    <property type="protein sequence ID" value="KAF4674925.1"/>
    <property type="molecule type" value="Genomic_DNA"/>
</dbReference>
<organism evidence="3 4">
    <name type="scientific">Perkinsus chesapeaki</name>
    <name type="common">Clam parasite</name>
    <name type="synonym">Perkinsus andrewsi</name>
    <dbReference type="NCBI Taxonomy" id="330153"/>
    <lineage>
        <taxon>Eukaryota</taxon>
        <taxon>Sar</taxon>
        <taxon>Alveolata</taxon>
        <taxon>Perkinsozoa</taxon>
        <taxon>Perkinsea</taxon>
        <taxon>Perkinsida</taxon>
        <taxon>Perkinsidae</taxon>
        <taxon>Perkinsus</taxon>
    </lineage>
</organism>
<name>A0A7J6MTK4_PERCH</name>
<accession>A0A7J6MTK4</accession>
<feature type="compositionally biased region" description="Polar residues" evidence="1">
    <location>
        <begin position="594"/>
        <end position="608"/>
    </location>
</feature>
<reference evidence="3 4" key="1">
    <citation type="submission" date="2020-04" db="EMBL/GenBank/DDBJ databases">
        <title>Perkinsus chesapeaki whole genome sequence.</title>
        <authorList>
            <person name="Bogema D.R."/>
        </authorList>
    </citation>
    <scope>NUCLEOTIDE SEQUENCE [LARGE SCALE GENOMIC DNA]</scope>
    <source>
        <strain evidence="3">ATCC PRA-425</strain>
    </source>
</reference>
<dbReference type="Gene3D" id="1.10.8.270">
    <property type="entry name" value="putative rabgap domain of human tbc1 domain family member 14 like domains"/>
    <property type="match status" value="1"/>
</dbReference>
<dbReference type="AlphaFoldDB" id="A0A7J6MTK4"/>
<dbReference type="PROSITE" id="PS50086">
    <property type="entry name" value="TBC_RABGAP"/>
    <property type="match status" value="1"/>
</dbReference>
<keyword evidence="4" id="KW-1185">Reference proteome</keyword>
<feature type="compositionally biased region" description="Basic residues" evidence="1">
    <location>
        <begin position="610"/>
        <end position="619"/>
    </location>
</feature>
<feature type="region of interest" description="Disordered" evidence="1">
    <location>
        <begin position="131"/>
        <end position="174"/>
    </location>
</feature>
<evidence type="ECO:0000256" key="1">
    <source>
        <dbReference type="SAM" id="MobiDB-lite"/>
    </source>
</evidence>
<dbReference type="Gene3D" id="1.10.472.80">
    <property type="entry name" value="Ypt/Rab-GAP domain of gyp1p, domain 3"/>
    <property type="match status" value="1"/>
</dbReference>
<dbReference type="OrthoDB" id="431119at2759"/>
<dbReference type="Proteomes" id="UP000591131">
    <property type="component" value="Unassembled WGS sequence"/>
</dbReference>
<dbReference type="InterPro" id="IPR000195">
    <property type="entry name" value="Rab-GAP-TBC_dom"/>
</dbReference>
<feature type="region of interest" description="Disordered" evidence="1">
    <location>
        <begin position="576"/>
        <end position="626"/>
    </location>
</feature>
<feature type="domain" description="Rab-GAP TBC" evidence="2">
    <location>
        <begin position="88"/>
        <end position="343"/>
    </location>
</feature>
<dbReference type="PANTHER" id="PTHR47219">
    <property type="entry name" value="RAB GTPASE-ACTIVATING PROTEIN 1-LIKE"/>
    <property type="match status" value="1"/>
</dbReference>
<dbReference type="SUPFAM" id="SSF47923">
    <property type="entry name" value="Ypt/Rab-GAP domain of gyp1p"/>
    <property type="match status" value="2"/>
</dbReference>
<dbReference type="Pfam" id="PF00566">
    <property type="entry name" value="RabGAP-TBC"/>
    <property type="match status" value="1"/>
</dbReference>
<evidence type="ECO:0000313" key="4">
    <source>
        <dbReference type="Proteomes" id="UP000591131"/>
    </source>
</evidence>
<protein>
    <submittedName>
        <fullName evidence="3">Budding uninhibited by benzimidazole- protein</fullName>
    </submittedName>
</protein>
<dbReference type="PANTHER" id="PTHR47219:SF9">
    <property type="entry name" value="GTPASE ACTIVATING PROTEIN AND CENTROSOME-ASSOCIATED, ISOFORM B"/>
    <property type="match status" value="1"/>
</dbReference>
<dbReference type="GO" id="GO:0005096">
    <property type="term" value="F:GTPase activator activity"/>
    <property type="evidence" value="ECO:0007669"/>
    <property type="project" value="TreeGrafter"/>
</dbReference>
<feature type="region of interest" description="Disordered" evidence="1">
    <location>
        <begin position="645"/>
        <end position="711"/>
    </location>
</feature>
<proteinExistence type="predicted"/>
<sequence>MSSLIPKRAPAETAKNFLFLRCNLENNNKSIGDKYEMTVPEFVQALSTSERYDKERLVKWFRLLKDGDFTESYNSDPNGFRGLLARIGAPPRFRALCWRAVVGWRDQLRPGTYEKLCIGLRGDKVAWSTTRGDVSGGTVTPPGKTARQRAATEEGLDSPSCSRQAPHEASSPSIASSHTNLAVYPSIAAELHRDLRRTFPGSEYFNKESNLDALGRVIYTFAASNAHVGYCQGMNFISGMLLQVTHSEDDTFWLLCLLMHRFNLAPLFTVDRALLALMKFMFGRLLETQLPHLTEHFSKVSEAEGITLDVTDMYATKWFMTLFAYSLPITTVLRLWDFLFAACPPLPPHLGFPRGLLLLSLAIMSLSSKRFLREKTFAGIQMVLNDIGGTSSHSAGGHDSFDEFGGNFSPPATIRKKKLLQIHKYTIGSSGWGTALCDISPPVPWRTPPTTRRPSTPGRGLDPELIIRHALLLDAKIPQSILEELRKEWAAECPDLGAIMDKGDLAAASQSVTTVVNLNILDCLPSPTASDVPAPPQAAGEEENEVKARVWEPVQDGNAFLNSEQQCTALLSMDQLPKEEEPEPQLSAEEDHTQSPSEDLQRPSSSPRYLTKRAAKQKRGNATSSISLRDGQFIRVMSMEHTMALRGRTPERSMVPMADRSHSCGPSLGSSRKRQASSNSRHQRSLSGSCTFAYWHPPPRRTDTPPPEGPY</sequence>